<dbReference type="STRING" id="263820.PTO1388"/>
<dbReference type="InterPro" id="IPR005149">
    <property type="entry name" value="Tscrpt_reg_PadR_N"/>
</dbReference>
<organism evidence="2 3">
    <name type="scientific">Picrophilus torridus (strain ATCC 700027 / DSM 9790 / JCM 10055 / NBRC 100828 / KAW 2/3)</name>
    <dbReference type="NCBI Taxonomy" id="1122961"/>
    <lineage>
        <taxon>Archaea</taxon>
        <taxon>Methanobacteriati</taxon>
        <taxon>Thermoplasmatota</taxon>
        <taxon>Thermoplasmata</taxon>
        <taxon>Thermoplasmatales</taxon>
        <taxon>Picrophilaceae</taxon>
        <taxon>Picrophilus</taxon>
    </lineage>
</organism>
<dbReference type="Gene3D" id="1.10.10.10">
    <property type="entry name" value="Winged helix-like DNA-binding domain superfamily/Winged helix DNA-binding domain"/>
    <property type="match status" value="1"/>
</dbReference>
<dbReference type="HOGENOM" id="CLU_063440_2_0_2"/>
<evidence type="ECO:0000259" key="1">
    <source>
        <dbReference type="Pfam" id="PF03551"/>
    </source>
</evidence>
<dbReference type="RefSeq" id="WP_011178189.1">
    <property type="nucleotide sequence ID" value="NC_005877.1"/>
</dbReference>
<dbReference type="Proteomes" id="UP000000438">
    <property type="component" value="Chromosome"/>
</dbReference>
<protein>
    <submittedName>
        <fullName evidence="2">Transcriptional regulator PadR-like family</fullName>
    </submittedName>
</protein>
<dbReference type="PANTHER" id="PTHR43252">
    <property type="entry name" value="TRANSCRIPTIONAL REGULATOR YQJI"/>
    <property type="match status" value="1"/>
</dbReference>
<dbReference type="PaxDb" id="263820-PTO1388"/>
<dbReference type="GeneID" id="2844695"/>
<dbReference type="eggNOG" id="arCOG00001">
    <property type="taxonomic scope" value="Archaea"/>
</dbReference>
<dbReference type="InterPro" id="IPR036390">
    <property type="entry name" value="WH_DNA-bd_sf"/>
</dbReference>
<dbReference type="KEGG" id="pto:PTO1388"/>
<gene>
    <name evidence="2" type="ordered locus">PTO1388</name>
</gene>
<sequence>MKKELILKGTINLLILTELYKNSMHGYAIEKLICSKINIDMPHGAIYMLLHNLERRGFIKGRISSNGRHVKEYEITDSGIKFLKDHEKPLEKVSTVINYLIEEIKNIN</sequence>
<dbReference type="AlphaFoldDB" id="Q6KZ79"/>
<accession>Q6KZ79</accession>
<dbReference type="OrthoDB" id="56053at2157"/>
<evidence type="ECO:0000313" key="2">
    <source>
        <dbReference type="EMBL" id="AAT43973.1"/>
    </source>
</evidence>
<dbReference type="PANTHER" id="PTHR43252:SF7">
    <property type="entry name" value="TRANSCRIPTIONAL REGULATOR YQJI"/>
    <property type="match status" value="1"/>
</dbReference>
<dbReference type="SUPFAM" id="SSF46785">
    <property type="entry name" value="Winged helix' DNA-binding domain"/>
    <property type="match status" value="1"/>
</dbReference>
<dbReference type="InterPro" id="IPR036388">
    <property type="entry name" value="WH-like_DNA-bd_sf"/>
</dbReference>
<dbReference type="EMBL" id="AE017261">
    <property type="protein sequence ID" value="AAT43973.1"/>
    <property type="molecule type" value="Genomic_DNA"/>
</dbReference>
<proteinExistence type="predicted"/>
<name>Q6KZ79_PICTO</name>
<feature type="domain" description="Transcription regulator PadR N-terminal" evidence="1">
    <location>
        <begin position="15"/>
        <end position="84"/>
    </location>
</feature>
<dbReference type="InParanoid" id="Q6KZ79"/>
<dbReference type="Pfam" id="PF03551">
    <property type="entry name" value="PadR"/>
    <property type="match status" value="1"/>
</dbReference>
<reference evidence="2 3" key="1">
    <citation type="journal article" date="2004" name="Proc. Natl. Acad. Sci. U.S.A.">
        <title>Genome sequence of Picrophilus torridus and its implications for life around pH 0.</title>
        <authorList>
            <person name="Futterer O."/>
            <person name="Angelov A."/>
            <person name="Liesegang H."/>
            <person name="Gottschalk G."/>
            <person name="Schleper C."/>
            <person name="Schepers B."/>
            <person name="Dock C."/>
            <person name="Antranikian G."/>
            <person name="Liebl W."/>
        </authorList>
    </citation>
    <scope>NUCLEOTIDE SEQUENCE [LARGE SCALE GENOMIC DNA]</scope>
    <source>
        <strain evidence="3">ATCC 700027 / DSM 9790 / JCM 10055 / NBRC 100828</strain>
    </source>
</reference>
<evidence type="ECO:0000313" key="3">
    <source>
        <dbReference type="Proteomes" id="UP000000438"/>
    </source>
</evidence>